<dbReference type="Proteomes" id="UP001069802">
    <property type="component" value="Unassembled WGS sequence"/>
</dbReference>
<name>A0ABT4LN76_9PROT</name>
<comment type="caution">
    <text evidence="1">The sequence shown here is derived from an EMBL/GenBank/DDBJ whole genome shotgun (WGS) entry which is preliminary data.</text>
</comment>
<gene>
    <name evidence="1" type="ORF">O4H49_17595</name>
</gene>
<organism evidence="1 2">
    <name type="scientific">Kiloniella laminariae</name>
    <dbReference type="NCBI Taxonomy" id="454162"/>
    <lineage>
        <taxon>Bacteria</taxon>
        <taxon>Pseudomonadati</taxon>
        <taxon>Pseudomonadota</taxon>
        <taxon>Alphaproteobacteria</taxon>
        <taxon>Rhodospirillales</taxon>
        <taxon>Kiloniellaceae</taxon>
        <taxon>Kiloniella</taxon>
    </lineage>
</organism>
<reference evidence="1" key="1">
    <citation type="submission" date="2022-12" db="EMBL/GenBank/DDBJ databases">
        <title>Bacterial isolates from different developmental stages of Nematostella vectensis.</title>
        <authorList>
            <person name="Fraune S."/>
        </authorList>
    </citation>
    <scope>NUCLEOTIDE SEQUENCE</scope>
    <source>
        <strain evidence="1">G21630-S1</strain>
    </source>
</reference>
<dbReference type="Pfam" id="PF11324">
    <property type="entry name" value="DUF3126"/>
    <property type="match status" value="1"/>
</dbReference>
<dbReference type="InterPro" id="IPR021473">
    <property type="entry name" value="DUF3126"/>
</dbReference>
<dbReference type="RefSeq" id="WP_269424752.1">
    <property type="nucleotide sequence ID" value="NZ_JAPWGY010000009.1"/>
</dbReference>
<evidence type="ECO:0000313" key="2">
    <source>
        <dbReference type="Proteomes" id="UP001069802"/>
    </source>
</evidence>
<evidence type="ECO:0000313" key="1">
    <source>
        <dbReference type="EMBL" id="MCZ4282605.1"/>
    </source>
</evidence>
<keyword evidence="2" id="KW-1185">Reference proteome</keyword>
<proteinExistence type="predicted"/>
<sequence>MNSNEIASVEKYLRKVFGNESLGLDRKTSKADSVEVTLGGEFIGVIYRDDEEGELSYSFNMAILADDLPA</sequence>
<protein>
    <submittedName>
        <fullName evidence="1">DUF3126 family protein</fullName>
    </submittedName>
</protein>
<accession>A0ABT4LN76</accession>
<dbReference type="EMBL" id="JAPWGY010000009">
    <property type="protein sequence ID" value="MCZ4282605.1"/>
    <property type="molecule type" value="Genomic_DNA"/>
</dbReference>